<reference evidence="8 9" key="1">
    <citation type="submission" date="2018-02" db="EMBL/GenBank/DDBJ databases">
        <title>Subsurface microbial communities from deep shales in Ohio and West Virginia, USA.</title>
        <authorList>
            <person name="Wrighton K."/>
        </authorList>
    </citation>
    <scope>NUCLEOTIDE SEQUENCE [LARGE SCALE GENOMIC DNA]</scope>
    <source>
        <strain evidence="8 9">OWC-DMM</strain>
    </source>
</reference>
<dbReference type="GO" id="GO:0000160">
    <property type="term" value="P:phosphorelay signal transduction system"/>
    <property type="evidence" value="ECO:0007669"/>
    <property type="project" value="InterPro"/>
</dbReference>
<dbReference type="SMART" id="SM00448">
    <property type="entry name" value="REC"/>
    <property type="match status" value="1"/>
</dbReference>
<evidence type="ECO:0000313" key="9">
    <source>
        <dbReference type="Proteomes" id="UP000240010"/>
    </source>
</evidence>
<dbReference type="Pfam" id="PF00072">
    <property type="entry name" value="Response_reg"/>
    <property type="match status" value="1"/>
</dbReference>
<dbReference type="InterPro" id="IPR039420">
    <property type="entry name" value="WalR-like"/>
</dbReference>
<sequence>MIKVLIVDDHAIVRQGLKQILADIPDMEVFGEAASGDEALRFIRDQGWNIMLLDIAMPGKNVMELIKLAKHQSPHLPILILSMYPEDQYAIRMLRAGADGYLTKESAPEQLVEAIRKVAKGGKYISPAMTEKLIAELNPNQEIPLHNTLTDREFQVFCGICAGKSITDLAQQMTLSIKTISTYRTRLMKKMNMSKNAEIIHYAFKNDLLK</sequence>
<proteinExistence type="predicted"/>
<keyword evidence="3" id="KW-0238">DNA-binding</keyword>
<feature type="modified residue" description="4-aspartylphosphate" evidence="5">
    <location>
        <position position="54"/>
    </location>
</feature>
<keyword evidence="1 5" id="KW-0597">Phosphoprotein</keyword>
<dbReference type="RefSeq" id="WP_027149863.1">
    <property type="nucleotide sequence ID" value="NZ_PTIZ01000004.1"/>
</dbReference>
<evidence type="ECO:0000256" key="3">
    <source>
        <dbReference type="ARBA" id="ARBA00023125"/>
    </source>
</evidence>
<dbReference type="CDD" id="cd06170">
    <property type="entry name" value="LuxR_C_like"/>
    <property type="match status" value="1"/>
</dbReference>
<protein>
    <submittedName>
        <fullName evidence="8">LuxR family two component transcriptional regulator</fullName>
    </submittedName>
</protein>
<dbReference type="PRINTS" id="PR00038">
    <property type="entry name" value="HTHLUXR"/>
</dbReference>
<dbReference type="SUPFAM" id="SSF46894">
    <property type="entry name" value="C-terminal effector domain of the bipartite response regulators"/>
    <property type="match status" value="1"/>
</dbReference>
<name>A0A2S6HFA5_9GAMM</name>
<dbReference type="SMART" id="SM00421">
    <property type="entry name" value="HTH_LUXR"/>
    <property type="match status" value="1"/>
</dbReference>
<dbReference type="PROSITE" id="PS50043">
    <property type="entry name" value="HTH_LUXR_2"/>
    <property type="match status" value="1"/>
</dbReference>
<evidence type="ECO:0000256" key="5">
    <source>
        <dbReference type="PROSITE-ProRule" id="PRU00169"/>
    </source>
</evidence>
<dbReference type="PROSITE" id="PS50110">
    <property type="entry name" value="RESPONSE_REGULATORY"/>
    <property type="match status" value="1"/>
</dbReference>
<dbReference type="GO" id="GO:0003677">
    <property type="term" value="F:DNA binding"/>
    <property type="evidence" value="ECO:0007669"/>
    <property type="project" value="UniProtKB-KW"/>
</dbReference>
<evidence type="ECO:0000256" key="2">
    <source>
        <dbReference type="ARBA" id="ARBA00023015"/>
    </source>
</evidence>
<comment type="caution">
    <text evidence="8">The sequence shown here is derived from an EMBL/GenBank/DDBJ whole genome shotgun (WGS) entry which is preliminary data.</text>
</comment>
<dbReference type="Gene3D" id="3.40.50.2300">
    <property type="match status" value="1"/>
</dbReference>
<dbReference type="PANTHER" id="PTHR43214">
    <property type="entry name" value="TWO-COMPONENT RESPONSE REGULATOR"/>
    <property type="match status" value="1"/>
</dbReference>
<organism evidence="8 9">
    <name type="scientific">Methylobacter tundripaludum</name>
    <dbReference type="NCBI Taxonomy" id="173365"/>
    <lineage>
        <taxon>Bacteria</taxon>
        <taxon>Pseudomonadati</taxon>
        <taxon>Pseudomonadota</taxon>
        <taxon>Gammaproteobacteria</taxon>
        <taxon>Methylococcales</taxon>
        <taxon>Methylococcaceae</taxon>
        <taxon>Methylobacter</taxon>
    </lineage>
</organism>
<keyword evidence="2" id="KW-0805">Transcription regulation</keyword>
<dbReference type="AlphaFoldDB" id="A0A2S6HFA5"/>
<dbReference type="Pfam" id="PF00196">
    <property type="entry name" value="GerE"/>
    <property type="match status" value="1"/>
</dbReference>
<dbReference type="InterPro" id="IPR016032">
    <property type="entry name" value="Sig_transdc_resp-reg_C-effctor"/>
</dbReference>
<dbReference type="Proteomes" id="UP000240010">
    <property type="component" value="Unassembled WGS sequence"/>
</dbReference>
<dbReference type="GO" id="GO:0006355">
    <property type="term" value="P:regulation of DNA-templated transcription"/>
    <property type="evidence" value="ECO:0007669"/>
    <property type="project" value="InterPro"/>
</dbReference>
<evidence type="ECO:0000256" key="1">
    <source>
        <dbReference type="ARBA" id="ARBA00022553"/>
    </source>
</evidence>
<evidence type="ECO:0000313" key="8">
    <source>
        <dbReference type="EMBL" id="PPK76164.1"/>
    </source>
</evidence>
<dbReference type="EMBL" id="PTIZ01000004">
    <property type="protein sequence ID" value="PPK76164.1"/>
    <property type="molecule type" value="Genomic_DNA"/>
</dbReference>
<evidence type="ECO:0000256" key="4">
    <source>
        <dbReference type="ARBA" id="ARBA00023163"/>
    </source>
</evidence>
<dbReference type="SUPFAM" id="SSF52172">
    <property type="entry name" value="CheY-like"/>
    <property type="match status" value="1"/>
</dbReference>
<dbReference type="CDD" id="cd17535">
    <property type="entry name" value="REC_NarL-like"/>
    <property type="match status" value="1"/>
</dbReference>
<feature type="domain" description="Response regulatory" evidence="7">
    <location>
        <begin position="3"/>
        <end position="119"/>
    </location>
</feature>
<dbReference type="InterPro" id="IPR000792">
    <property type="entry name" value="Tscrpt_reg_LuxR_C"/>
</dbReference>
<evidence type="ECO:0000259" key="7">
    <source>
        <dbReference type="PROSITE" id="PS50110"/>
    </source>
</evidence>
<dbReference type="PANTHER" id="PTHR43214:SF41">
    <property type="entry name" value="NITRATE_NITRITE RESPONSE REGULATOR PROTEIN NARP"/>
    <property type="match status" value="1"/>
</dbReference>
<accession>A0A2S6HFA5</accession>
<feature type="domain" description="HTH luxR-type" evidence="6">
    <location>
        <begin position="142"/>
        <end position="207"/>
    </location>
</feature>
<gene>
    <name evidence="8" type="ORF">B0F87_104256</name>
</gene>
<dbReference type="InterPro" id="IPR011006">
    <property type="entry name" value="CheY-like_superfamily"/>
</dbReference>
<dbReference type="InterPro" id="IPR058245">
    <property type="entry name" value="NreC/VraR/RcsB-like_REC"/>
</dbReference>
<evidence type="ECO:0000259" key="6">
    <source>
        <dbReference type="PROSITE" id="PS50043"/>
    </source>
</evidence>
<dbReference type="InterPro" id="IPR001789">
    <property type="entry name" value="Sig_transdc_resp-reg_receiver"/>
</dbReference>
<keyword evidence="4" id="KW-0804">Transcription</keyword>